<comment type="caution">
    <text evidence="2">The sequence shown here is derived from an EMBL/GenBank/DDBJ whole genome shotgun (WGS) entry which is preliminary data.</text>
</comment>
<feature type="compositionally biased region" description="Basic and acidic residues" evidence="1">
    <location>
        <begin position="130"/>
        <end position="143"/>
    </location>
</feature>
<feature type="compositionally biased region" description="Basic and acidic residues" evidence="1">
    <location>
        <begin position="60"/>
        <end position="70"/>
    </location>
</feature>
<dbReference type="Proteomes" id="UP000664203">
    <property type="component" value="Unassembled WGS sequence"/>
</dbReference>
<feature type="region of interest" description="Disordered" evidence="1">
    <location>
        <begin position="180"/>
        <end position="208"/>
    </location>
</feature>
<keyword evidence="3" id="KW-1185">Reference proteome</keyword>
<evidence type="ECO:0000313" key="2">
    <source>
        <dbReference type="EMBL" id="CAF9921815.1"/>
    </source>
</evidence>
<name>A0A8H3INN3_9LECA</name>
<feature type="region of interest" description="Disordered" evidence="1">
    <location>
        <begin position="53"/>
        <end position="167"/>
    </location>
</feature>
<feature type="compositionally biased region" description="Acidic residues" evidence="1">
    <location>
        <begin position="108"/>
        <end position="127"/>
    </location>
</feature>
<sequence length="208" mass="22445">MKDAVDDDACIDFMRAFYNSLAEGHGVEDAFEDGLAESRLLYRPDMIRPLLIKGGTNSKKTSEEAQKEPACEEEQQPSACKRKVDVSSAQSTGLVDNPNDDGKTALIEVDEDESETTEDGDENEFASEIEAPRNVDWSLHDAKTISTSPSKAAAASENPPTPENALASMKSLALEDALASEKVQASGGTPVNREPVPKGDLCYLQTQH</sequence>
<evidence type="ECO:0000256" key="1">
    <source>
        <dbReference type="SAM" id="MobiDB-lite"/>
    </source>
</evidence>
<dbReference type="EMBL" id="CAJPDR010000149">
    <property type="protein sequence ID" value="CAF9921815.1"/>
    <property type="molecule type" value="Genomic_DNA"/>
</dbReference>
<reference evidence="2" key="1">
    <citation type="submission" date="2021-03" db="EMBL/GenBank/DDBJ databases">
        <authorList>
            <person name="Tagirdzhanova G."/>
        </authorList>
    </citation>
    <scope>NUCLEOTIDE SEQUENCE</scope>
</reference>
<evidence type="ECO:0000313" key="3">
    <source>
        <dbReference type="Proteomes" id="UP000664203"/>
    </source>
</evidence>
<organism evidence="2 3">
    <name type="scientific">Alectoria fallacina</name>
    <dbReference type="NCBI Taxonomy" id="1903189"/>
    <lineage>
        <taxon>Eukaryota</taxon>
        <taxon>Fungi</taxon>
        <taxon>Dikarya</taxon>
        <taxon>Ascomycota</taxon>
        <taxon>Pezizomycotina</taxon>
        <taxon>Lecanoromycetes</taxon>
        <taxon>OSLEUM clade</taxon>
        <taxon>Lecanoromycetidae</taxon>
        <taxon>Lecanorales</taxon>
        <taxon>Lecanorineae</taxon>
        <taxon>Parmeliaceae</taxon>
        <taxon>Alectoria</taxon>
    </lineage>
</organism>
<dbReference type="AlphaFoldDB" id="A0A8H3INN3"/>
<gene>
    <name evidence="2" type="ORF">ALECFALPRED_001884</name>
</gene>
<protein>
    <submittedName>
        <fullName evidence="2">Uncharacterized protein</fullName>
    </submittedName>
</protein>
<accession>A0A8H3INN3</accession>
<proteinExistence type="predicted"/>